<dbReference type="PANTHER" id="PTHR12411">
    <property type="entry name" value="CYSTEINE PROTEASE FAMILY C1-RELATED"/>
    <property type="match status" value="1"/>
</dbReference>
<dbReference type="InterPro" id="IPR013128">
    <property type="entry name" value="Peptidase_C1A"/>
</dbReference>
<dbReference type="SMART" id="SM00645">
    <property type="entry name" value="Pept_C1"/>
    <property type="match status" value="2"/>
</dbReference>
<sequence>MFNIVFCIVSLFSLLEAHVTTRNYEHIEPLSDEMISFINQHPNAGWKADRSDRFHSLDDSRILLGGRKEDPDLRRKRRPTVDHHDLKVEIPSHFDARKKWPRCKNISQIRDQSQCGSSWAVSAVGAMSDRICIQSRGQQSVELSAIDLISCCENCGSGCGGGFLGPSWDYWVTHGIVTGGSKENHTGCRPYPFSKCDHFIKGKYRACGTKLYDTPQCNQTCQKGYKSSYKRDKHYGKTSYNVIGNEEDIRKEIMMYGPVEAFLDIFEDFLNYKSGIYRYIAGKFISGHAVRLIGWGVENGTPYWLAANTWNEDWGEKGYFRILRGQNEFSAVGAMSDRICIQSRGQQSVELSAIDLISCCENCGSGCDGGFTGPAWDYWVTHGIVTGGSKENHTGCRPYPFSKCDHFVKGKHRACGKKLYDTPQCNQTCQKGYKSSYKRDKHYGGTSINVINYEVAIQKEIMMYGPVEAFLDIFEDFLNYKSGIYRYIAGKFIGGHVVRLIGWSVENGTPYWLAAITWNEDWGEKGYFRILRG</sequence>
<dbReference type="InterPro" id="IPR000668">
    <property type="entry name" value="Peptidase_C1A_C"/>
</dbReference>
<dbReference type="PROSITE" id="PS00639">
    <property type="entry name" value="THIOL_PROTEASE_HIS"/>
    <property type="match status" value="1"/>
</dbReference>
<dbReference type="EMBL" id="JALJAT010000002">
    <property type="protein sequence ID" value="KAK4473352.1"/>
    <property type="molecule type" value="Genomic_DNA"/>
</dbReference>
<evidence type="ECO:0000256" key="9">
    <source>
        <dbReference type="ARBA" id="ARBA00073107"/>
    </source>
</evidence>
<evidence type="ECO:0000256" key="5">
    <source>
        <dbReference type="ARBA" id="ARBA00022807"/>
    </source>
</evidence>
<reference evidence="12" key="1">
    <citation type="submission" date="2022-04" db="EMBL/GenBank/DDBJ databases">
        <authorList>
            <person name="Xu L."/>
            <person name="Lv Z."/>
        </authorList>
    </citation>
    <scope>NUCLEOTIDE SEQUENCE</scope>
    <source>
        <strain evidence="12">LV_2022a</strain>
    </source>
</reference>
<evidence type="ECO:0000313" key="12">
    <source>
        <dbReference type="EMBL" id="KAK4473352.1"/>
    </source>
</evidence>
<evidence type="ECO:0000313" key="13">
    <source>
        <dbReference type="Proteomes" id="UP001292079"/>
    </source>
</evidence>
<keyword evidence="7" id="KW-1015">Disulfide bond</keyword>
<protein>
    <recommendedName>
        <fullName evidence="9">Cathepsin B-like cysteine proteinase</fullName>
    </recommendedName>
</protein>
<dbReference type="FunFam" id="3.90.70.10:FF:000031">
    <property type="entry name" value="Cathepsin B"/>
    <property type="match status" value="2"/>
</dbReference>
<feature type="domain" description="Peptidase C1A papain C-terminal" evidence="11">
    <location>
        <begin position="90"/>
        <end position="325"/>
    </location>
</feature>
<evidence type="ECO:0000256" key="10">
    <source>
        <dbReference type="SAM" id="SignalP"/>
    </source>
</evidence>
<evidence type="ECO:0000256" key="6">
    <source>
        <dbReference type="ARBA" id="ARBA00023145"/>
    </source>
</evidence>
<keyword evidence="2" id="KW-0645">Protease</keyword>
<name>A0AAE2D6U7_SCHME</name>
<evidence type="ECO:0000256" key="8">
    <source>
        <dbReference type="ARBA" id="ARBA00055576"/>
    </source>
</evidence>
<dbReference type="AlphaFoldDB" id="A0AAE2D6U7"/>
<evidence type="ECO:0000256" key="2">
    <source>
        <dbReference type="ARBA" id="ARBA00022670"/>
    </source>
</evidence>
<keyword evidence="3 10" id="KW-0732">Signal</keyword>
<dbReference type="CDD" id="cd02620">
    <property type="entry name" value="Peptidase_C1A_CathepsinB"/>
    <property type="match status" value="2"/>
</dbReference>
<feature type="signal peptide" evidence="10">
    <location>
        <begin position="1"/>
        <end position="17"/>
    </location>
</feature>
<keyword evidence="5" id="KW-0788">Thiol protease</keyword>
<reference evidence="12" key="2">
    <citation type="journal article" date="2023" name="Infect Dis Poverty">
        <title>Chromosome-scale genome of the human blood fluke Schistosoma mekongi and its implications for public health.</title>
        <authorList>
            <person name="Zhou M."/>
            <person name="Xu L."/>
            <person name="Xu D."/>
            <person name="Chen W."/>
            <person name="Khan J."/>
            <person name="Hu Y."/>
            <person name="Huang H."/>
            <person name="Wei H."/>
            <person name="Zhang Y."/>
            <person name="Chusongsang P."/>
            <person name="Tanasarnprasert K."/>
            <person name="Hu X."/>
            <person name="Limpanont Y."/>
            <person name="Lv Z."/>
        </authorList>
    </citation>
    <scope>NUCLEOTIDE SEQUENCE</scope>
    <source>
        <strain evidence="12">LV_2022a</strain>
    </source>
</reference>
<dbReference type="GO" id="GO:0004197">
    <property type="term" value="F:cysteine-type endopeptidase activity"/>
    <property type="evidence" value="ECO:0007669"/>
    <property type="project" value="InterPro"/>
</dbReference>
<evidence type="ECO:0000256" key="1">
    <source>
        <dbReference type="ARBA" id="ARBA00008455"/>
    </source>
</evidence>
<dbReference type="Pfam" id="PF00112">
    <property type="entry name" value="Peptidase_C1"/>
    <property type="match status" value="2"/>
</dbReference>
<keyword evidence="4" id="KW-0378">Hydrolase</keyword>
<evidence type="ECO:0000259" key="11">
    <source>
        <dbReference type="SMART" id="SM00645"/>
    </source>
</evidence>
<dbReference type="SUPFAM" id="SSF54001">
    <property type="entry name" value="Cysteine proteinases"/>
    <property type="match status" value="2"/>
</dbReference>
<dbReference type="InterPro" id="IPR025661">
    <property type="entry name" value="Pept_asp_AS"/>
</dbReference>
<dbReference type="Gene3D" id="3.90.70.10">
    <property type="entry name" value="Cysteine proteinases"/>
    <property type="match status" value="2"/>
</dbReference>
<accession>A0AAE2D6U7</accession>
<dbReference type="PRINTS" id="PR00705">
    <property type="entry name" value="PAPAIN"/>
</dbReference>
<keyword evidence="13" id="KW-1185">Reference proteome</keyword>
<dbReference type="PROSITE" id="PS00640">
    <property type="entry name" value="THIOL_PROTEASE_ASN"/>
    <property type="match status" value="1"/>
</dbReference>
<dbReference type="InterPro" id="IPR038765">
    <property type="entry name" value="Papain-like_cys_pep_sf"/>
</dbReference>
<comment type="similarity">
    <text evidence="1">Belongs to the peptidase C1 family.</text>
</comment>
<evidence type="ECO:0000256" key="7">
    <source>
        <dbReference type="ARBA" id="ARBA00023157"/>
    </source>
</evidence>
<evidence type="ECO:0000256" key="3">
    <source>
        <dbReference type="ARBA" id="ARBA00022729"/>
    </source>
</evidence>
<organism evidence="12 13">
    <name type="scientific">Schistosoma mekongi</name>
    <name type="common">Parasitic worm</name>
    <dbReference type="NCBI Taxonomy" id="38744"/>
    <lineage>
        <taxon>Eukaryota</taxon>
        <taxon>Metazoa</taxon>
        <taxon>Spiralia</taxon>
        <taxon>Lophotrochozoa</taxon>
        <taxon>Platyhelminthes</taxon>
        <taxon>Trematoda</taxon>
        <taxon>Digenea</taxon>
        <taxon>Strigeidida</taxon>
        <taxon>Schistosomatoidea</taxon>
        <taxon>Schistosomatidae</taxon>
        <taxon>Schistosoma</taxon>
    </lineage>
</organism>
<dbReference type="Proteomes" id="UP001292079">
    <property type="component" value="Unassembled WGS sequence"/>
</dbReference>
<comment type="function">
    <text evidence="8">Thiol protease. Has a role as a digestive enzyme.</text>
</comment>
<dbReference type="InterPro" id="IPR025660">
    <property type="entry name" value="Pept_his_AS"/>
</dbReference>
<feature type="chain" id="PRO_5042216033" description="Cathepsin B-like cysteine proteinase" evidence="10">
    <location>
        <begin position="18"/>
        <end position="533"/>
    </location>
</feature>
<feature type="domain" description="Peptidase C1A papain C-terminal" evidence="11">
    <location>
        <begin position="326"/>
        <end position="533"/>
    </location>
</feature>
<proteinExistence type="inferred from homology"/>
<comment type="caution">
    <text evidence="12">The sequence shown here is derived from an EMBL/GenBank/DDBJ whole genome shotgun (WGS) entry which is preliminary data.</text>
</comment>
<dbReference type="GO" id="GO:0006508">
    <property type="term" value="P:proteolysis"/>
    <property type="evidence" value="ECO:0007669"/>
    <property type="project" value="UniProtKB-KW"/>
</dbReference>
<evidence type="ECO:0000256" key="4">
    <source>
        <dbReference type="ARBA" id="ARBA00022801"/>
    </source>
</evidence>
<gene>
    <name evidence="12" type="ORF">MN116_004512</name>
</gene>
<keyword evidence="6" id="KW-0865">Zymogen</keyword>